<name>A0A9D4LK90_DREPO</name>
<dbReference type="AlphaFoldDB" id="A0A9D4LK90"/>
<comment type="caution">
    <text evidence="1">The sequence shown here is derived from an EMBL/GenBank/DDBJ whole genome shotgun (WGS) entry which is preliminary data.</text>
</comment>
<evidence type="ECO:0000313" key="2">
    <source>
        <dbReference type="Proteomes" id="UP000828390"/>
    </source>
</evidence>
<dbReference type="Proteomes" id="UP000828390">
    <property type="component" value="Unassembled WGS sequence"/>
</dbReference>
<proteinExistence type="predicted"/>
<protein>
    <submittedName>
        <fullName evidence="1">Uncharacterized protein</fullName>
    </submittedName>
</protein>
<reference evidence="1" key="2">
    <citation type="submission" date="2020-11" db="EMBL/GenBank/DDBJ databases">
        <authorList>
            <person name="McCartney M.A."/>
            <person name="Auch B."/>
            <person name="Kono T."/>
            <person name="Mallez S."/>
            <person name="Becker A."/>
            <person name="Gohl D.M."/>
            <person name="Silverstein K.A.T."/>
            <person name="Koren S."/>
            <person name="Bechman K.B."/>
            <person name="Herman A."/>
            <person name="Abrahante J.E."/>
            <person name="Garbe J."/>
        </authorList>
    </citation>
    <scope>NUCLEOTIDE SEQUENCE</scope>
    <source>
        <strain evidence="1">Duluth1</strain>
        <tissue evidence="1">Whole animal</tissue>
    </source>
</reference>
<keyword evidence="2" id="KW-1185">Reference proteome</keyword>
<organism evidence="1 2">
    <name type="scientific">Dreissena polymorpha</name>
    <name type="common">Zebra mussel</name>
    <name type="synonym">Mytilus polymorpha</name>
    <dbReference type="NCBI Taxonomy" id="45954"/>
    <lineage>
        <taxon>Eukaryota</taxon>
        <taxon>Metazoa</taxon>
        <taxon>Spiralia</taxon>
        <taxon>Lophotrochozoa</taxon>
        <taxon>Mollusca</taxon>
        <taxon>Bivalvia</taxon>
        <taxon>Autobranchia</taxon>
        <taxon>Heteroconchia</taxon>
        <taxon>Euheterodonta</taxon>
        <taxon>Imparidentia</taxon>
        <taxon>Neoheterodontei</taxon>
        <taxon>Myida</taxon>
        <taxon>Dreissenoidea</taxon>
        <taxon>Dreissenidae</taxon>
        <taxon>Dreissena</taxon>
    </lineage>
</organism>
<sequence>MEPTETALAEPELPHTVTEDVPITFTVLENGSKRGGRLLVSSNGYSYGVKVR</sequence>
<evidence type="ECO:0000313" key="1">
    <source>
        <dbReference type="EMBL" id="KAH3860285.1"/>
    </source>
</evidence>
<accession>A0A9D4LK90</accession>
<reference evidence="1" key="1">
    <citation type="journal article" date="2019" name="bioRxiv">
        <title>The Genome of the Zebra Mussel, Dreissena polymorpha: A Resource for Invasive Species Research.</title>
        <authorList>
            <person name="McCartney M.A."/>
            <person name="Auch B."/>
            <person name="Kono T."/>
            <person name="Mallez S."/>
            <person name="Zhang Y."/>
            <person name="Obille A."/>
            <person name="Becker A."/>
            <person name="Abrahante J.E."/>
            <person name="Garbe J."/>
            <person name="Badalamenti J.P."/>
            <person name="Herman A."/>
            <person name="Mangelson H."/>
            <person name="Liachko I."/>
            <person name="Sullivan S."/>
            <person name="Sone E.D."/>
            <person name="Koren S."/>
            <person name="Silverstein K.A.T."/>
            <person name="Beckman K.B."/>
            <person name="Gohl D.M."/>
        </authorList>
    </citation>
    <scope>NUCLEOTIDE SEQUENCE</scope>
    <source>
        <strain evidence="1">Duluth1</strain>
        <tissue evidence="1">Whole animal</tissue>
    </source>
</reference>
<dbReference type="EMBL" id="JAIWYP010000002">
    <property type="protein sequence ID" value="KAH3860285.1"/>
    <property type="molecule type" value="Genomic_DNA"/>
</dbReference>
<gene>
    <name evidence="1" type="ORF">DPMN_023180</name>
</gene>